<dbReference type="Gramene" id="C.cajan_17030.t">
    <property type="protein sequence ID" value="C.cajan_17030.t.cds1"/>
    <property type="gene ID" value="C.cajan_17030"/>
</dbReference>
<dbReference type="InterPro" id="IPR012337">
    <property type="entry name" value="RNaseH-like_sf"/>
</dbReference>
<dbReference type="EMBL" id="CM003610">
    <property type="protein sequence ID" value="KYP62974.1"/>
    <property type="molecule type" value="Genomic_DNA"/>
</dbReference>
<gene>
    <name evidence="2" type="ORF">KK1_017535</name>
</gene>
<feature type="domain" description="Retroviral polymerase SH3-like" evidence="1">
    <location>
        <begin position="61"/>
        <end position="109"/>
    </location>
</feature>
<proteinExistence type="predicted"/>
<dbReference type="PANTHER" id="PTHR42648">
    <property type="entry name" value="TRANSPOSASE, PUTATIVE-RELATED"/>
    <property type="match status" value="1"/>
</dbReference>
<dbReference type="InterPro" id="IPR039537">
    <property type="entry name" value="Retrotran_Ty1/copia-like"/>
</dbReference>
<evidence type="ECO:0000313" key="3">
    <source>
        <dbReference type="Proteomes" id="UP000075243"/>
    </source>
</evidence>
<sequence length="110" mass="12601">MEMARCLIAEKKLPKCFWAEAVYTAVYLLNRLPIRAVQEKTPIEAWNEVKSTAKHLKIFGSICYTHVAAAKRSKLDNKAEMGIFLGYATNSKGYRVYNMRSKQIVISRDI</sequence>
<evidence type="ECO:0000313" key="2">
    <source>
        <dbReference type="EMBL" id="KYP62974.1"/>
    </source>
</evidence>
<keyword evidence="3" id="KW-1185">Reference proteome</keyword>
<accession>A0A151T7I2</accession>
<evidence type="ECO:0000259" key="1">
    <source>
        <dbReference type="Pfam" id="PF25597"/>
    </source>
</evidence>
<protein>
    <submittedName>
        <fullName evidence="2">Copia protein</fullName>
    </submittedName>
</protein>
<organism evidence="2 3">
    <name type="scientific">Cajanus cajan</name>
    <name type="common">Pigeon pea</name>
    <name type="synonym">Cajanus indicus</name>
    <dbReference type="NCBI Taxonomy" id="3821"/>
    <lineage>
        <taxon>Eukaryota</taxon>
        <taxon>Viridiplantae</taxon>
        <taxon>Streptophyta</taxon>
        <taxon>Embryophyta</taxon>
        <taxon>Tracheophyta</taxon>
        <taxon>Spermatophyta</taxon>
        <taxon>Magnoliopsida</taxon>
        <taxon>eudicotyledons</taxon>
        <taxon>Gunneridae</taxon>
        <taxon>Pentapetalae</taxon>
        <taxon>rosids</taxon>
        <taxon>fabids</taxon>
        <taxon>Fabales</taxon>
        <taxon>Fabaceae</taxon>
        <taxon>Papilionoideae</taxon>
        <taxon>50 kb inversion clade</taxon>
        <taxon>NPAAA clade</taxon>
        <taxon>indigoferoid/millettioid clade</taxon>
        <taxon>Phaseoleae</taxon>
        <taxon>Cajanus</taxon>
    </lineage>
</organism>
<dbReference type="PANTHER" id="PTHR42648:SF18">
    <property type="entry name" value="RETROTRANSPOSON, UNCLASSIFIED-LIKE PROTEIN"/>
    <property type="match status" value="1"/>
</dbReference>
<reference evidence="2 3" key="1">
    <citation type="journal article" date="2012" name="Nat. Biotechnol.">
        <title>Draft genome sequence of pigeonpea (Cajanus cajan), an orphan legume crop of resource-poor farmers.</title>
        <authorList>
            <person name="Varshney R.K."/>
            <person name="Chen W."/>
            <person name="Li Y."/>
            <person name="Bharti A.K."/>
            <person name="Saxena R.K."/>
            <person name="Schlueter J.A."/>
            <person name="Donoghue M.T."/>
            <person name="Azam S."/>
            <person name="Fan G."/>
            <person name="Whaley A.M."/>
            <person name="Farmer A.D."/>
            <person name="Sheridan J."/>
            <person name="Iwata A."/>
            <person name="Tuteja R."/>
            <person name="Penmetsa R.V."/>
            <person name="Wu W."/>
            <person name="Upadhyaya H.D."/>
            <person name="Yang S.P."/>
            <person name="Shah T."/>
            <person name="Saxena K.B."/>
            <person name="Michael T."/>
            <person name="McCombie W.R."/>
            <person name="Yang B."/>
            <person name="Zhang G."/>
            <person name="Yang H."/>
            <person name="Wang J."/>
            <person name="Spillane C."/>
            <person name="Cook D.R."/>
            <person name="May G.D."/>
            <person name="Xu X."/>
            <person name="Jackson S.A."/>
        </authorList>
    </citation>
    <scope>NUCLEOTIDE SEQUENCE [LARGE SCALE GENOMIC DNA]</scope>
    <source>
        <strain evidence="3">cv. Asha</strain>
    </source>
</reference>
<dbReference type="SUPFAM" id="SSF53098">
    <property type="entry name" value="Ribonuclease H-like"/>
    <property type="match status" value="1"/>
</dbReference>
<dbReference type="AlphaFoldDB" id="A0A151T7I2"/>
<name>A0A151T7I2_CAJCA</name>
<dbReference type="InterPro" id="IPR057670">
    <property type="entry name" value="SH3_retrovirus"/>
</dbReference>
<dbReference type="Proteomes" id="UP000075243">
    <property type="component" value="Chromosome 8"/>
</dbReference>
<dbReference type="Pfam" id="PF25597">
    <property type="entry name" value="SH3_retrovirus"/>
    <property type="match status" value="1"/>
</dbReference>
<dbReference type="STRING" id="3821.A0A151T7I2"/>